<comment type="caution">
    <text evidence="2">The sequence shown here is derived from an EMBL/GenBank/DDBJ whole genome shotgun (WGS) entry which is preliminary data.</text>
</comment>
<keyword evidence="3" id="KW-1185">Reference proteome</keyword>
<evidence type="ECO:0000313" key="2">
    <source>
        <dbReference type="EMBL" id="KAG5569958.1"/>
    </source>
</evidence>
<proteinExistence type="predicted"/>
<dbReference type="Proteomes" id="UP000824120">
    <property type="component" value="Chromosome 12"/>
</dbReference>
<dbReference type="EMBL" id="JACXVP010000012">
    <property type="protein sequence ID" value="KAG5569958.1"/>
    <property type="molecule type" value="Genomic_DNA"/>
</dbReference>
<evidence type="ECO:0000256" key="1">
    <source>
        <dbReference type="SAM" id="Phobius"/>
    </source>
</evidence>
<evidence type="ECO:0000313" key="3">
    <source>
        <dbReference type="Proteomes" id="UP000824120"/>
    </source>
</evidence>
<sequence>MMMKTPFSQKKMRTSLGPLKEHLFYSHRSNLEFLIKDKEKNLIHSTTIRGSVAYYVIINIDAIIPFFLATWRKKIQLLKKKKKKLANHTGEVTRTGFELDPEGKPGAMSSTQRQTPCFQKQGVSNLRPSTWKSQPQTTRSPRRIEIDFYGLLDTGRRSNCGFWRGNQ</sequence>
<gene>
    <name evidence="2" type="ORF">H5410_059724</name>
</gene>
<feature type="transmembrane region" description="Helical" evidence="1">
    <location>
        <begin position="52"/>
        <end position="71"/>
    </location>
</feature>
<keyword evidence="1" id="KW-0812">Transmembrane</keyword>
<accession>A0A9J5W4C2</accession>
<evidence type="ECO:0008006" key="4">
    <source>
        <dbReference type="Google" id="ProtNLM"/>
    </source>
</evidence>
<reference evidence="2 3" key="1">
    <citation type="submission" date="2020-09" db="EMBL/GenBank/DDBJ databases">
        <title>De no assembly of potato wild relative species, Solanum commersonii.</title>
        <authorList>
            <person name="Cho K."/>
        </authorList>
    </citation>
    <scope>NUCLEOTIDE SEQUENCE [LARGE SCALE GENOMIC DNA]</scope>
    <source>
        <strain evidence="2">LZ3.2</strain>
        <tissue evidence="2">Leaf</tissue>
    </source>
</reference>
<protein>
    <recommendedName>
        <fullName evidence="4">Transmembrane protein</fullName>
    </recommendedName>
</protein>
<organism evidence="2 3">
    <name type="scientific">Solanum commersonii</name>
    <name type="common">Commerson's wild potato</name>
    <name type="synonym">Commerson's nightshade</name>
    <dbReference type="NCBI Taxonomy" id="4109"/>
    <lineage>
        <taxon>Eukaryota</taxon>
        <taxon>Viridiplantae</taxon>
        <taxon>Streptophyta</taxon>
        <taxon>Embryophyta</taxon>
        <taxon>Tracheophyta</taxon>
        <taxon>Spermatophyta</taxon>
        <taxon>Magnoliopsida</taxon>
        <taxon>eudicotyledons</taxon>
        <taxon>Gunneridae</taxon>
        <taxon>Pentapetalae</taxon>
        <taxon>asterids</taxon>
        <taxon>lamiids</taxon>
        <taxon>Solanales</taxon>
        <taxon>Solanaceae</taxon>
        <taxon>Solanoideae</taxon>
        <taxon>Solaneae</taxon>
        <taxon>Solanum</taxon>
    </lineage>
</organism>
<keyword evidence="1" id="KW-0472">Membrane</keyword>
<name>A0A9J5W4C2_SOLCO</name>
<dbReference type="AlphaFoldDB" id="A0A9J5W4C2"/>
<keyword evidence="1" id="KW-1133">Transmembrane helix</keyword>